<dbReference type="Gene3D" id="3.30.1330.40">
    <property type="entry name" value="RutC-like"/>
    <property type="match status" value="1"/>
</dbReference>
<dbReference type="SUPFAM" id="SSF55298">
    <property type="entry name" value="YjgF-like"/>
    <property type="match status" value="1"/>
</dbReference>
<evidence type="ECO:0000313" key="3">
    <source>
        <dbReference type="Proteomes" id="UP000078596"/>
    </source>
</evidence>
<protein>
    <recommendedName>
        <fullName evidence="1">Chorismatase FkbO/Hyg5-like N-terminal domain-containing protein</fullName>
    </recommendedName>
</protein>
<evidence type="ECO:0000259" key="1">
    <source>
        <dbReference type="Pfam" id="PF21168"/>
    </source>
</evidence>
<name>A0A191ZK37_9GAMM</name>
<dbReference type="EMBL" id="CP016027">
    <property type="protein sequence ID" value="ANJ68230.1"/>
    <property type="molecule type" value="Genomic_DNA"/>
</dbReference>
<dbReference type="AlphaFoldDB" id="A0A191ZK37"/>
<dbReference type="InterPro" id="IPR035959">
    <property type="entry name" value="RutC-like_sf"/>
</dbReference>
<dbReference type="Pfam" id="PF21168">
    <property type="entry name" value="FkbO_Hyg5-like_N"/>
    <property type="match status" value="1"/>
</dbReference>
<dbReference type="CDD" id="cd06153">
    <property type="entry name" value="YjgF_YER057c_UK114_like_5"/>
    <property type="match status" value="1"/>
</dbReference>
<keyword evidence="3" id="KW-1185">Reference proteome</keyword>
<evidence type="ECO:0000313" key="2">
    <source>
        <dbReference type="EMBL" id="ANJ68230.1"/>
    </source>
</evidence>
<dbReference type="KEGG" id="haz:A9404_02390"/>
<sequence>MTHGQLGAIRYAHTQDLLFGVVTLTEREAAGLHALQAATDAAYRQIFTLQHHLGFPHVWRFWNYMAAINDVVDELERYRQFNLGRQAAFESTNRYRAEFATAACALGFGSAAPSTGLCIAFIAGKTAPIPIENPRQVRAIDYPEKYGPRSPIFSRAALAPLGDRFVLFISGTASIVGHETLHAGDVLAQTRETLTNIETIVGEANRYLRTRGRSVEFSCAELAYRVYLRHPVDAPRVHAEMVRWLGQPIDALFLKADVCRQDLLVEIESCPMIL</sequence>
<accession>A0A191ZK37</accession>
<feature type="domain" description="Chorismatase FkbO/Hyg5-like N-terminal" evidence="1">
    <location>
        <begin position="2"/>
        <end position="123"/>
    </location>
</feature>
<dbReference type="InterPro" id="IPR049368">
    <property type="entry name" value="FkbO_Hyg5-like_N"/>
</dbReference>
<reference evidence="2 3" key="1">
    <citation type="submission" date="2016-06" db="EMBL/GenBank/DDBJ databases">
        <title>Insight into the functional genes involving in sulfur oxidation in Pearl River water.</title>
        <authorList>
            <person name="Luo J."/>
            <person name="Tan X."/>
            <person name="Lin W."/>
        </authorList>
    </citation>
    <scope>NUCLEOTIDE SEQUENCE [LARGE SCALE GENOMIC DNA]</scope>
    <source>
        <strain evidence="2 3">LS2</strain>
    </source>
</reference>
<proteinExistence type="predicted"/>
<dbReference type="STRING" id="1860122.A9404_02390"/>
<gene>
    <name evidence="2" type="ORF">A9404_02390</name>
</gene>
<dbReference type="Proteomes" id="UP000078596">
    <property type="component" value="Chromosome"/>
</dbReference>
<organism evidence="2 3">
    <name type="scientific">Halothiobacillus diazotrophicus</name>
    <dbReference type="NCBI Taxonomy" id="1860122"/>
    <lineage>
        <taxon>Bacteria</taxon>
        <taxon>Pseudomonadati</taxon>
        <taxon>Pseudomonadota</taxon>
        <taxon>Gammaproteobacteria</taxon>
        <taxon>Chromatiales</taxon>
        <taxon>Halothiobacillaceae</taxon>
        <taxon>Halothiobacillus</taxon>
    </lineage>
</organism>